<evidence type="ECO:0000313" key="5">
    <source>
        <dbReference type="EMBL" id="MBN8662209.1"/>
    </source>
</evidence>
<dbReference type="InterPro" id="IPR000086">
    <property type="entry name" value="NUDIX_hydrolase_dom"/>
</dbReference>
<keyword evidence="3" id="KW-0460">Magnesium</keyword>
<evidence type="ECO:0000313" key="6">
    <source>
        <dbReference type="Proteomes" id="UP000664277"/>
    </source>
</evidence>
<feature type="domain" description="Nudix hydrolase" evidence="4">
    <location>
        <begin position="39"/>
        <end position="165"/>
    </location>
</feature>
<comment type="cofactor">
    <cofactor evidence="1">
        <name>Mg(2+)</name>
        <dbReference type="ChEBI" id="CHEBI:18420"/>
    </cofactor>
</comment>
<evidence type="ECO:0000256" key="2">
    <source>
        <dbReference type="ARBA" id="ARBA00022801"/>
    </source>
</evidence>
<dbReference type="AlphaFoldDB" id="A0A8J7P9K8"/>
<dbReference type="SUPFAM" id="SSF55811">
    <property type="entry name" value="Nudix"/>
    <property type="match status" value="1"/>
</dbReference>
<dbReference type="Proteomes" id="UP000664277">
    <property type="component" value="Unassembled WGS sequence"/>
</dbReference>
<dbReference type="Gene3D" id="3.90.79.10">
    <property type="entry name" value="Nucleoside Triphosphate Pyrophosphohydrolase"/>
    <property type="match status" value="1"/>
</dbReference>
<dbReference type="GO" id="GO:0016787">
    <property type="term" value="F:hydrolase activity"/>
    <property type="evidence" value="ECO:0007669"/>
    <property type="project" value="UniProtKB-KW"/>
</dbReference>
<accession>A0A8J7P9K8</accession>
<evidence type="ECO:0000256" key="3">
    <source>
        <dbReference type="ARBA" id="ARBA00022842"/>
    </source>
</evidence>
<dbReference type="PANTHER" id="PTHR43222">
    <property type="entry name" value="NUDIX HYDROLASE 23"/>
    <property type="match status" value="1"/>
</dbReference>
<organism evidence="5 6">
    <name type="scientific">Candidatus Obscuribacter phosphatis</name>
    <dbReference type="NCBI Taxonomy" id="1906157"/>
    <lineage>
        <taxon>Bacteria</taxon>
        <taxon>Bacillati</taxon>
        <taxon>Candidatus Melainabacteria</taxon>
        <taxon>Candidatus Obscuribacterales</taxon>
        <taxon>Candidatus Obscuribacteraceae</taxon>
        <taxon>Candidatus Obscuribacter</taxon>
    </lineage>
</organism>
<dbReference type="PANTHER" id="PTHR43222:SF2">
    <property type="entry name" value="NUDIX HYDROLASE 23, CHLOROPLASTIC"/>
    <property type="match status" value="1"/>
</dbReference>
<dbReference type="InterPro" id="IPR015797">
    <property type="entry name" value="NUDIX_hydrolase-like_dom_sf"/>
</dbReference>
<name>A0A8J7P9K8_9BACT</name>
<proteinExistence type="predicted"/>
<reference evidence="5" key="1">
    <citation type="submission" date="2021-02" db="EMBL/GenBank/DDBJ databases">
        <title>Genome-Resolved Metagenomics of a Microbial Community Performing Photosynthetic Biological Nutrient Removal.</title>
        <authorList>
            <person name="Mcdaniel E.A."/>
        </authorList>
    </citation>
    <scope>NUCLEOTIDE SEQUENCE</scope>
    <source>
        <strain evidence="5">UWPOB_OBS1</strain>
    </source>
</reference>
<evidence type="ECO:0000256" key="1">
    <source>
        <dbReference type="ARBA" id="ARBA00001946"/>
    </source>
</evidence>
<dbReference type="PRINTS" id="PR00502">
    <property type="entry name" value="NUDIXFAMILY"/>
</dbReference>
<gene>
    <name evidence="5" type="ORF">J0M35_17705</name>
</gene>
<dbReference type="InterPro" id="IPR020476">
    <property type="entry name" value="Nudix_hydrolase"/>
</dbReference>
<comment type="caution">
    <text evidence="5">The sequence shown here is derived from an EMBL/GenBank/DDBJ whole genome shotgun (WGS) entry which is preliminary data.</text>
</comment>
<dbReference type="Pfam" id="PF00293">
    <property type="entry name" value="NUDIX"/>
    <property type="match status" value="1"/>
</dbReference>
<evidence type="ECO:0000259" key="4">
    <source>
        <dbReference type="PROSITE" id="PS51462"/>
    </source>
</evidence>
<dbReference type="EMBL" id="JAFLCK010000033">
    <property type="protein sequence ID" value="MBN8662209.1"/>
    <property type="molecule type" value="Genomic_DNA"/>
</dbReference>
<protein>
    <submittedName>
        <fullName evidence="5">NUDIX domain-containing protein</fullName>
    </submittedName>
</protein>
<dbReference type="PROSITE" id="PS51462">
    <property type="entry name" value="NUDIX"/>
    <property type="match status" value="1"/>
</dbReference>
<keyword evidence="2" id="KW-0378">Hydrolase</keyword>
<sequence length="176" mass="19626">MQHAYQYCPKCSSGLVLKSFEGKQKSACSKCDYVHWDNPLPVVAVVVPHVSGGLVLIKRGMPPRVGYWALPAGFIDHGEHPEFAAVRECKEESGLDIKLARLLSIHAPEGRNQILMIYLAEPVSALPSPGSDALEAQVFAFDQLPAEIAFPLHKTAIENYIKREKRNRRRRKQPQG</sequence>